<name>A0A7W7P3D8_PSENT</name>
<evidence type="ECO:0000313" key="2">
    <source>
        <dbReference type="Proteomes" id="UP000566995"/>
    </source>
</evidence>
<reference evidence="1 2" key="1">
    <citation type="submission" date="2020-08" db="EMBL/GenBank/DDBJ databases">
        <title>Functional genomics of gut bacteria from endangered species of beetles.</title>
        <authorList>
            <person name="Carlos-Shanley C."/>
        </authorList>
    </citation>
    <scope>NUCLEOTIDE SEQUENCE [LARGE SCALE GENOMIC DNA]</scope>
    <source>
        <strain evidence="1 2">S00179</strain>
    </source>
</reference>
<gene>
    <name evidence="1" type="ORF">HNP46_005795</name>
</gene>
<proteinExistence type="predicted"/>
<dbReference type="Gene3D" id="1.10.3290.10">
    <property type="entry name" value="Fido-like domain"/>
    <property type="match status" value="2"/>
</dbReference>
<dbReference type="Proteomes" id="UP000566995">
    <property type="component" value="Unassembled WGS sequence"/>
</dbReference>
<dbReference type="RefSeq" id="WP_184595837.1">
    <property type="nucleotide sequence ID" value="NZ_JACHLI010000032.1"/>
</dbReference>
<sequence length="241" mass="27463">MTKFQSAQHLHQLPSEILNQAQRDELMHLASLFPAEKLDAVPMTKTKMLQEFVCGSVHIEGNCYTEQEVHQFLKNKHTAGGKPLYAATMIQHHWEGIIWAMLATPAQVTSPLEVLQMRNRLAEGVHKLPSLQVVEWKILEDMMRAAKSLPNPFDRAIFLHCYISLLSLYDGINCTGRMLQVAALASCGITPLLTLPENLNLYHYALAQFQGAMDYSPYVDLFLDNYRRQTEKLLKQQHMVS</sequence>
<accession>A0A7W7P3D8</accession>
<protein>
    <recommendedName>
        <fullName evidence="3">Fic family protein</fullName>
    </recommendedName>
</protein>
<dbReference type="AlphaFoldDB" id="A0A7W7P3D8"/>
<organism evidence="1 2">
    <name type="scientific">Pseudomonas nitroreducens</name>
    <dbReference type="NCBI Taxonomy" id="46680"/>
    <lineage>
        <taxon>Bacteria</taxon>
        <taxon>Pseudomonadati</taxon>
        <taxon>Pseudomonadota</taxon>
        <taxon>Gammaproteobacteria</taxon>
        <taxon>Pseudomonadales</taxon>
        <taxon>Pseudomonadaceae</taxon>
        <taxon>Pseudomonas</taxon>
    </lineage>
</organism>
<evidence type="ECO:0000313" key="1">
    <source>
        <dbReference type="EMBL" id="MBB4866888.1"/>
    </source>
</evidence>
<dbReference type="EMBL" id="JACHLI010000032">
    <property type="protein sequence ID" value="MBB4866888.1"/>
    <property type="molecule type" value="Genomic_DNA"/>
</dbReference>
<dbReference type="InterPro" id="IPR036597">
    <property type="entry name" value="Fido-like_dom_sf"/>
</dbReference>
<comment type="caution">
    <text evidence="1">The sequence shown here is derived from an EMBL/GenBank/DDBJ whole genome shotgun (WGS) entry which is preliminary data.</text>
</comment>
<evidence type="ECO:0008006" key="3">
    <source>
        <dbReference type="Google" id="ProtNLM"/>
    </source>
</evidence>